<protein>
    <submittedName>
        <fullName evidence="5">Hydrolase</fullName>
    </submittedName>
</protein>
<gene>
    <name evidence="5" type="ORF">OB914_01970</name>
    <name evidence="4" type="ORF">OB916_01050</name>
</gene>
<dbReference type="RefSeq" id="WP_315907421.1">
    <property type="nucleotide sequence ID" value="NZ_JAOPKC010000001.1"/>
</dbReference>
<keyword evidence="6" id="KW-1185">Reference proteome</keyword>
<dbReference type="SUPFAM" id="SSF51445">
    <property type="entry name" value="(Trans)glycosidases"/>
    <property type="match status" value="1"/>
</dbReference>
<dbReference type="Gene3D" id="3.20.20.80">
    <property type="entry name" value="Glycosidases"/>
    <property type="match status" value="1"/>
</dbReference>
<dbReference type="Gene3D" id="2.60.40.10">
    <property type="entry name" value="Immunoglobulins"/>
    <property type="match status" value="1"/>
</dbReference>
<keyword evidence="1 5" id="KW-0378">Hydrolase</keyword>
<dbReference type="Proteomes" id="UP001209746">
    <property type="component" value="Unassembled WGS sequence"/>
</dbReference>
<dbReference type="EMBL" id="JAOPKC010000001">
    <property type="protein sequence ID" value="MCU4716654.1"/>
    <property type="molecule type" value="Genomic_DNA"/>
</dbReference>
<dbReference type="InterPro" id="IPR008979">
    <property type="entry name" value="Galactose-bd-like_sf"/>
</dbReference>
<evidence type="ECO:0000313" key="5">
    <source>
        <dbReference type="EMBL" id="MCU4725741.1"/>
    </source>
</evidence>
<dbReference type="AlphaFoldDB" id="A0AAE3I984"/>
<evidence type="ECO:0000256" key="2">
    <source>
        <dbReference type="ARBA" id="ARBA00023295"/>
    </source>
</evidence>
<dbReference type="InterPro" id="IPR013783">
    <property type="entry name" value="Ig-like_fold"/>
</dbReference>
<evidence type="ECO:0000313" key="7">
    <source>
        <dbReference type="Proteomes" id="UP001209746"/>
    </source>
</evidence>
<dbReference type="SUPFAM" id="SSF49303">
    <property type="entry name" value="beta-Galactosidase/glucuronidase domain"/>
    <property type="match status" value="1"/>
</dbReference>
<accession>A0AAE3I984</accession>
<dbReference type="InterPro" id="IPR017853">
    <property type="entry name" value="GH"/>
</dbReference>
<dbReference type="EMBL" id="JAOPKD010000001">
    <property type="protein sequence ID" value="MCU4725741.1"/>
    <property type="molecule type" value="Genomic_DNA"/>
</dbReference>
<dbReference type="InterPro" id="IPR036156">
    <property type="entry name" value="Beta-gal/glucu_dom_sf"/>
</dbReference>
<feature type="region of interest" description="Disordered" evidence="3">
    <location>
        <begin position="1"/>
        <end position="28"/>
    </location>
</feature>
<evidence type="ECO:0000256" key="1">
    <source>
        <dbReference type="ARBA" id="ARBA00022801"/>
    </source>
</evidence>
<dbReference type="PANTHER" id="PTHR42732:SF1">
    <property type="entry name" value="BETA-MANNOSIDASE"/>
    <property type="match status" value="1"/>
</dbReference>
<evidence type="ECO:0000256" key="3">
    <source>
        <dbReference type="SAM" id="MobiDB-lite"/>
    </source>
</evidence>
<dbReference type="Gene3D" id="2.60.120.260">
    <property type="entry name" value="Galactose-binding domain-like"/>
    <property type="match status" value="1"/>
</dbReference>
<comment type="caution">
    <text evidence="5">The sequence shown here is derived from an EMBL/GenBank/DDBJ whole genome shotgun (WGS) entry which is preliminary data.</text>
</comment>
<organism evidence="5 7">
    <name type="scientific">Halapricum hydrolyticum</name>
    <dbReference type="NCBI Taxonomy" id="2979991"/>
    <lineage>
        <taxon>Archaea</taxon>
        <taxon>Methanobacteriati</taxon>
        <taxon>Methanobacteriota</taxon>
        <taxon>Stenosarchaea group</taxon>
        <taxon>Halobacteria</taxon>
        <taxon>Halobacteriales</taxon>
        <taxon>Haloarculaceae</taxon>
        <taxon>Halapricum</taxon>
    </lineage>
</organism>
<dbReference type="SUPFAM" id="SSF49785">
    <property type="entry name" value="Galactose-binding domain-like"/>
    <property type="match status" value="1"/>
</dbReference>
<name>A0AAE3I984_9EURY</name>
<sequence>MEWRGAEVEPDGTRPEPESWAPVDVPGRPAQFAGAEAVAYRTVLEDPLSGPMSHAVLELRGCYGETTVWCDGERAATHDIPFTPFRVSLDRWLDSGDETTDVRVVCRRPTDGFGGIYETDVIPATESVPGIWWDATLRQYPGTYINQLLATPRLEGDKGLIDVRATVVADEPIDDRLTISVRPAGSSRGRGMMERVPIDAAAGERVTVEHTVETRDPALWWPADLGPQNRYDVVAKLEGMERTVTTGFSDVRYDGETLTVNGTETTLRGVNLLDATPADVTRAAATNANLVRTHAHVPSREVLETCETEGMLLWADLPLTGDTVPDVGRGRELAAALGEHYGRAASLAAVGVHDDPVNPFETPLGSGLLDWLRFRWRAWRASYDDSNARTIAEALPSSLLSVPVIGPPGIDADAATLYPGWRYGGVSDLHRLLDADVVAEFGAGSLATDDPEDLTGFDRRVHDSHVGDGLEASQRYQTHVVKRVAEGLRNDGVSILAAYALRDTGDAGMGVLGVDGEPKPAFDALATAFEPIQATLADPAGDESDVLVHNDLDTRLTGTLTWESPASTGETEVTVGTNATASVETIELPEGGAVTLTLSAADRTVENSYPLAGRSL</sequence>
<evidence type="ECO:0000313" key="4">
    <source>
        <dbReference type="EMBL" id="MCU4716654.1"/>
    </source>
</evidence>
<keyword evidence="2" id="KW-0326">Glycosidase</keyword>
<dbReference type="GO" id="GO:0016798">
    <property type="term" value="F:hydrolase activity, acting on glycosyl bonds"/>
    <property type="evidence" value="ECO:0007669"/>
    <property type="project" value="UniProtKB-KW"/>
</dbReference>
<feature type="compositionally biased region" description="Basic and acidic residues" evidence="3">
    <location>
        <begin position="1"/>
        <end position="17"/>
    </location>
</feature>
<proteinExistence type="predicted"/>
<reference evidence="5" key="1">
    <citation type="submission" date="2023-02" db="EMBL/GenBank/DDBJ databases">
        <title>Enrichment on poylsaccharides allowed isolation of novel metabolic and taxonomic groups of Haloarchaea.</title>
        <authorList>
            <person name="Sorokin D.Y."/>
            <person name="Elcheninov A.G."/>
            <person name="Khizhniak T.V."/>
            <person name="Kolganova T.V."/>
            <person name="Kublanov I.V."/>
        </authorList>
    </citation>
    <scope>NUCLEOTIDE SEQUENCE</scope>
    <source>
        <strain evidence="4 6">HArc-curdl5-1</strain>
        <strain evidence="5">HArc-curdl7</strain>
    </source>
</reference>
<dbReference type="PANTHER" id="PTHR42732">
    <property type="entry name" value="BETA-GALACTOSIDASE"/>
    <property type="match status" value="1"/>
</dbReference>
<dbReference type="Proteomes" id="UP001208186">
    <property type="component" value="Unassembled WGS sequence"/>
</dbReference>
<dbReference type="InterPro" id="IPR051913">
    <property type="entry name" value="GH2_Domain-Containing"/>
</dbReference>
<evidence type="ECO:0000313" key="6">
    <source>
        <dbReference type="Proteomes" id="UP001208186"/>
    </source>
</evidence>